<organism evidence="1 2">
    <name type="scientific">Parasponia andersonii</name>
    <name type="common">Sponia andersonii</name>
    <dbReference type="NCBI Taxonomy" id="3476"/>
    <lineage>
        <taxon>Eukaryota</taxon>
        <taxon>Viridiplantae</taxon>
        <taxon>Streptophyta</taxon>
        <taxon>Embryophyta</taxon>
        <taxon>Tracheophyta</taxon>
        <taxon>Spermatophyta</taxon>
        <taxon>Magnoliopsida</taxon>
        <taxon>eudicotyledons</taxon>
        <taxon>Gunneridae</taxon>
        <taxon>Pentapetalae</taxon>
        <taxon>rosids</taxon>
        <taxon>fabids</taxon>
        <taxon>Rosales</taxon>
        <taxon>Cannabaceae</taxon>
        <taxon>Parasponia</taxon>
    </lineage>
</organism>
<keyword evidence="2" id="KW-1185">Reference proteome</keyword>
<evidence type="ECO:0000313" key="2">
    <source>
        <dbReference type="Proteomes" id="UP000237105"/>
    </source>
</evidence>
<sequence length="79" mass="9367">MCSITIQCVGSETNAYYLIIYTWFQDRATFIAHIAMRSLLKYVAQSRRMRSATKLLTPKLWGSFSRWIWTGQSSLWRIR</sequence>
<gene>
    <name evidence="1" type="ORF">PanWU01x14_024120</name>
</gene>
<dbReference type="AlphaFoldDB" id="A0A2P5DWI7"/>
<evidence type="ECO:0000313" key="1">
    <source>
        <dbReference type="EMBL" id="PON77656.1"/>
    </source>
</evidence>
<reference evidence="2" key="1">
    <citation type="submission" date="2016-06" db="EMBL/GenBank/DDBJ databases">
        <title>Parallel loss of symbiosis genes in relatives of nitrogen-fixing non-legume Parasponia.</title>
        <authorList>
            <person name="Van Velzen R."/>
            <person name="Holmer R."/>
            <person name="Bu F."/>
            <person name="Rutten L."/>
            <person name="Van Zeijl A."/>
            <person name="Liu W."/>
            <person name="Santuari L."/>
            <person name="Cao Q."/>
            <person name="Sharma T."/>
            <person name="Shen D."/>
            <person name="Roswanjaya Y."/>
            <person name="Wardhani T."/>
            <person name="Kalhor M.S."/>
            <person name="Jansen J."/>
            <person name="Van den Hoogen J."/>
            <person name="Gungor B."/>
            <person name="Hartog M."/>
            <person name="Hontelez J."/>
            <person name="Verver J."/>
            <person name="Yang W.-C."/>
            <person name="Schijlen E."/>
            <person name="Repin R."/>
            <person name="Schilthuizen M."/>
            <person name="Schranz E."/>
            <person name="Heidstra R."/>
            <person name="Miyata K."/>
            <person name="Fedorova E."/>
            <person name="Kohlen W."/>
            <person name="Bisseling T."/>
            <person name="Smit S."/>
            <person name="Geurts R."/>
        </authorList>
    </citation>
    <scope>NUCLEOTIDE SEQUENCE [LARGE SCALE GENOMIC DNA]</scope>
    <source>
        <strain evidence="2">cv. WU1-14</strain>
    </source>
</reference>
<name>A0A2P5DWI7_PARAD</name>
<comment type="caution">
    <text evidence="1">The sequence shown here is derived from an EMBL/GenBank/DDBJ whole genome shotgun (WGS) entry which is preliminary data.</text>
</comment>
<dbReference type="EMBL" id="JXTB01000012">
    <property type="protein sequence ID" value="PON77656.1"/>
    <property type="molecule type" value="Genomic_DNA"/>
</dbReference>
<protein>
    <submittedName>
        <fullName evidence="1">Uncharacterized protein</fullName>
    </submittedName>
</protein>
<accession>A0A2P5DWI7</accession>
<dbReference type="Proteomes" id="UP000237105">
    <property type="component" value="Unassembled WGS sequence"/>
</dbReference>
<proteinExistence type="predicted"/>